<name>A0A9W4T8C8_9GLOM</name>
<gene>
    <name evidence="8" type="ORF">FWILDA_LOCUS17715</name>
</gene>
<organism evidence="8 9">
    <name type="scientific">Funneliformis geosporum</name>
    <dbReference type="NCBI Taxonomy" id="1117311"/>
    <lineage>
        <taxon>Eukaryota</taxon>
        <taxon>Fungi</taxon>
        <taxon>Fungi incertae sedis</taxon>
        <taxon>Mucoromycota</taxon>
        <taxon>Glomeromycotina</taxon>
        <taxon>Glomeromycetes</taxon>
        <taxon>Glomerales</taxon>
        <taxon>Glomeraceae</taxon>
        <taxon>Funneliformis</taxon>
    </lineage>
</organism>
<keyword evidence="4" id="KW-0808">Transferase</keyword>
<dbReference type="Gene3D" id="3.40.50.300">
    <property type="entry name" value="P-loop containing nucleotide triphosphate hydrolases"/>
    <property type="match status" value="1"/>
</dbReference>
<evidence type="ECO:0000256" key="5">
    <source>
        <dbReference type="ARBA" id="ARBA00022741"/>
    </source>
</evidence>
<dbReference type="InterPro" id="IPR001267">
    <property type="entry name" value="Thymidine_kinase"/>
</dbReference>
<proteinExistence type="inferred from homology"/>
<dbReference type="EMBL" id="CAMKVN010014787">
    <property type="protein sequence ID" value="CAI2196711.1"/>
    <property type="molecule type" value="Genomic_DNA"/>
</dbReference>
<dbReference type="GO" id="GO:0004797">
    <property type="term" value="F:thymidine kinase activity"/>
    <property type="evidence" value="ECO:0007669"/>
    <property type="project" value="UniProtKB-EC"/>
</dbReference>
<keyword evidence="5" id="KW-0547">Nucleotide-binding</keyword>
<dbReference type="Proteomes" id="UP001153678">
    <property type="component" value="Unassembled WGS sequence"/>
</dbReference>
<evidence type="ECO:0000313" key="9">
    <source>
        <dbReference type="Proteomes" id="UP001153678"/>
    </source>
</evidence>
<accession>A0A9W4T8C8</accession>
<keyword evidence="6" id="KW-0418">Kinase</keyword>
<comment type="similarity">
    <text evidence="1">Belongs to the thymidine kinase family.</text>
</comment>
<keyword evidence="3" id="KW-0237">DNA synthesis</keyword>
<dbReference type="GO" id="GO:0005524">
    <property type="term" value="F:ATP binding"/>
    <property type="evidence" value="ECO:0007669"/>
    <property type="project" value="UniProtKB-KW"/>
</dbReference>
<evidence type="ECO:0000256" key="3">
    <source>
        <dbReference type="ARBA" id="ARBA00022634"/>
    </source>
</evidence>
<protein>
    <recommendedName>
        <fullName evidence="2">thymidine kinase</fullName>
        <ecNumber evidence="2">2.7.1.21</ecNumber>
    </recommendedName>
</protein>
<evidence type="ECO:0000313" key="8">
    <source>
        <dbReference type="EMBL" id="CAI2196711.1"/>
    </source>
</evidence>
<dbReference type="Pfam" id="PF00265">
    <property type="entry name" value="TK"/>
    <property type="match status" value="1"/>
</dbReference>
<sequence length="129" mass="14154">GGGFAPKNKAQVIVLQSSNEIDKYNSQEKEQTILFFDELQCFDEGIGEKIDFLLKKGFLVIGAGLDKNFRGEPFNEVMKSLLSLAVEVIKLKAICQVKMVMKLGAASVMLAQKVKKITLLESGDQSGLI</sequence>
<dbReference type="AlphaFoldDB" id="A0A9W4T8C8"/>
<dbReference type="OrthoDB" id="439028at2759"/>
<comment type="caution">
    <text evidence="8">The sequence shown here is derived from an EMBL/GenBank/DDBJ whole genome shotgun (WGS) entry which is preliminary data.</text>
</comment>
<evidence type="ECO:0000256" key="1">
    <source>
        <dbReference type="ARBA" id="ARBA00007587"/>
    </source>
</evidence>
<dbReference type="SUPFAM" id="SSF52540">
    <property type="entry name" value="P-loop containing nucleoside triphosphate hydrolases"/>
    <property type="match status" value="1"/>
</dbReference>
<feature type="non-terminal residue" evidence="8">
    <location>
        <position position="129"/>
    </location>
</feature>
<keyword evidence="9" id="KW-1185">Reference proteome</keyword>
<evidence type="ECO:0000256" key="6">
    <source>
        <dbReference type="ARBA" id="ARBA00022777"/>
    </source>
</evidence>
<evidence type="ECO:0000256" key="2">
    <source>
        <dbReference type="ARBA" id="ARBA00012118"/>
    </source>
</evidence>
<evidence type="ECO:0000256" key="4">
    <source>
        <dbReference type="ARBA" id="ARBA00022679"/>
    </source>
</evidence>
<dbReference type="GO" id="GO:0071897">
    <property type="term" value="P:DNA biosynthetic process"/>
    <property type="evidence" value="ECO:0007669"/>
    <property type="project" value="UniProtKB-KW"/>
</dbReference>
<reference evidence="8" key="1">
    <citation type="submission" date="2022-08" db="EMBL/GenBank/DDBJ databases">
        <authorList>
            <person name="Kallberg Y."/>
            <person name="Tangrot J."/>
            <person name="Rosling A."/>
        </authorList>
    </citation>
    <scope>NUCLEOTIDE SEQUENCE</scope>
    <source>
        <strain evidence="8">Wild A</strain>
    </source>
</reference>
<keyword evidence="7" id="KW-0067">ATP-binding</keyword>
<dbReference type="EC" id="2.7.1.21" evidence="2"/>
<evidence type="ECO:0000256" key="7">
    <source>
        <dbReference type="ARBA" id="ARBA00022840"/>
    </source>
</evidence>
<dbReference type="InterPro" id="IPR027417">
    <property type="entry name" value="P-loop_NTPase"/>
</dbReference>